<sequence>MRLVKLALQSQKCLLISFTLGVVSAIFLFTTYDSYLDDYLYLQNIDNQSKLEFSNFLASNLKNYQDLQTFVQRLKIFIDNKSFIQKSNKENKDFQLIQNYFSDQTEQEYKQTLTLKTQKNVKNIKKIEQVVDQLKNLGNTNAFKTISKAMPQSLDWRYSNIVTAIKNQGSCGSCYAFASTASLESLLLLQDKNKFKGIDLSEQQLLDCSDNYYGNSGCRGGDMYYAFAYLKQNKIQSESTYPYIGKDSLCRYDANKGIINIKGQIYFSTDNTTLIKEQVLKGPITVGMDASSPYFRQYSSGIITTTKCGTSLNHAVIIIGYGLDKGLEYWIIKNQYGTRWGERGFARIKMQNGQGICGLNQYIVIPVLN</sequence>
<keyword evidence="4" id="KW-0812">Transmembrane</keyword>
<dbReference type="InterPro" id="IPR038765">
    <property type="entry name" value="Papain-like_cys_pep_sf"/>
</dbReference>
<dbReference type="PROSITE" id="PS00139">
    <property type="entry name" value="THIOL_PROTEASE_CYS"/>
    <property type="match status" value="1"/>
</dbReference>
<keyword evidence="7" id="KW-0378">Hydrolase</keyword>
<dbReference type="GO" id="GO:0006508">
    <property type="term" value="P:proteolysis"/>
    <property type="evidence" value="ECO:0007669"/>
    <property type="project" value="UniProtKB-KW"/>
</dbReference>
<keyword evidence="8" id="KW-1185">Reference proteome</keyword>
<dbReference type="SMART" id="SM00848">
    <property type="entry name" value="Inhibitor_I29"/>
    <property type="match status" value="1"/>
</dbReference>
<dbReference type="Pfam" id="PF08246">
    <property type="entry name" value="Inhibitor_I29"/>
    <property type="match status" value="1"/>
</dbReference>
<dbReference type="InterPro" id="IPR000668">
    <property type="entry name" value="Peptidase_C1A_C"/>
</dbReference>
<keyword evidence="4" id="KW-1133">Transmembrane helix</keyword>
<proteinExistence type="inferred from homology"/>
<dbReference type="PANTHER" id="PTHR12411">
    <property type="entry name" value="CYSTEINE PROTEASE FAMILY C1-RELATED"/>
    <property type="match status" value="1"/>
</dbReference>
<dbReference type="InterPro" id="IPR013201">
    <property type="entry name" value="Prot_inhib_I29"/>
</dbReference>
<dbReference type="Gene3D" id="3.90.70.10">
    <property type="entry name" value="Cysteine proteinases"/>
    <property type="match status" value="1"/>
</dbReference>
<dbReference type="OMA" id="MGIHTYD"/>
<feature type="domain" description="Peptidase C1A papain C-terminal" evidence="5">
    <location>
        <begin position="150"/>
        <end position="367"/>
    </location>
</feature>
<accession>A0A078AM52</accession>
<organism evidence="7 8">
    <name type="scientific">Stylonychia lemnae</name>
    <name type="common">Ciliate</name>
    <dbReference type="NCBI Taxonomy" id="5949"/>
    <lineage>
        <taxon>Eukaryota</taxon>
        <taxon>Sar</taxon>
        <taxon>Alveolata</taxon>
        <taxon>Ciliophora</taxon>
        <taxon>Intramacronucleata</taxon>
        <taxon>Spirotrichea</taxon>
        <taxon>Stichotrichia</taxon>
        <taxon>Sporadotrichida</taxon>
        <taxon>Oxytrichidae</taxon>
        <taxon>Stylonychinae</taxon>
        <taxon>Stylonychia</taxon>
    </lineage>
</organism>
<comment type="similarity">
    <text evidence="1">Belongs to the peptidase C1 family.</text>
</comment>
<dbReference type="InterPro" id="IPR000169">
    <property type="entry name" value="Pept_cys_AS"/>
</dbReference>
<evidence type="ECO:0000256" key="1">
    <source>
        <dbReference type="ARBA" id="ARBA00008455"/>
    </source>
</evidence>
<evidence type="ECO:0000259" key="6">
    <source>
        <dbReference type="SMART" id="SM00848"/>
    </source>
</evidence>
<dbReference type="InterPro" id="IPR039417">
    <property type="entry name" value="Peptidase_C1A_papain-like"/>
</dbReference>
<name>A0A078AM52_STYLE</name>
<evidence type="ECO:0000313" key="8">
    <source>
        <dbReference type="Proteomes" id="UP000039865"/>
    </source>
</evidence>
<keyword evidence="3" id="KW-1015">Disulfide bond</keyword>
<dbReference type="InParanoid" id="A0A078AM52"/>
<dbReference type="Pfam" id="PF00112">
    <property type="entry name" value="Peptidase_C1"/>
    <property type="match status" value="1"/>
</dbReference>
<evidence type="ECO:0000256" key="4">
    <source>
        <dbReference type="SAM" id="Phobius"/>
    </source>
</evidence>
<evidence type="ECO:0000256" key="3">
    <source>
        <dbReference type="ARBA" id="ARBA00023157"/>
    </source>
</evidence>
<feature type="transmembrane region" description="Helical" evidence="4">
    <location>
        <begin position="12"/>
        <end position="32"/>
    </location>
</feature>
<dbReference type="EMBL" id="CCKQ01011397">
    <property type="protein sequence ID" value="CDW82961.1"/>
    <property type="molecule type" value="Genomic_DNA"/>
</dbReference>
<keyword evidence="2" id="KW-0865">Zymogen</keyword>
<reference evidence="7 8" key="1">
    <citation type="submission" date="2014-06" db="EMBL/GenBank/DDBJ databases">
        <authorList>
            <person name="Swart Estienne"/>
        </authorList>
    </citation>
    <scope>NUCLEOTIDE SEQUENCE [LARGE SCALE GENOMIC DNA]</scope>
    <source>
        <strain evidence="7 8">130c</strain>
    </source>
</reference>
<evidence type="ECO:0000256" key="2">
    <source>
        <dbReference type="ARBA" id="ARBA00023145"/>
    </source>
</evidence>
<dbReference type="InterPro" id="IPR013128">
    <property type="entry name" value="Peptidase_C1A"/>
</dbReference>
<dbReference type="OrthoDB" id="10253408at2759"/>
<dbReference type="Proteomes" id="UP000039865">
    <property type="component" value="Unassembled WGS sequence"/>
</dbReference>
<dbReference type="AlphaFoldDB" id="A0A078AM52"/>
<protein>
    <submittedName>
        <fullName evidence="7">Cysteine protease</fullName>
    </submittedName>
</protein>
<evidence type="ECO:0000259" key="5">
    <source>
        <dbReference type="SMART" id="SM00645"/>
    </source>
</evidence>
<gene>
    <name evidence="7" type="primary">Contig19500.g20671</name>
    <name evidence="7" type="ORF">STYLEM_11998</name>
</gene>
<dbReference type="CDD" id="cd02248">
    <property type="entry name" value="Peptidase_C1A"/>
    <property type="match status" value="1"/>
</dbReference>
<dbReference type="GO" id="GO:0008234">
    <property type="term" value="F:cysteine-type peptidase activity"/>
    <property type="evidence" value="ECO:0007669"/>
    <property type="project" value="InterPro"/>
</dbReference>
<dbReference type="PRINTS" id="PR00705">
    <property type="entry name" value="PAPAIN"/>
</dbReference>
<evidence type="ECO:0000313" key="7">
    <source>
        <dbReference type="EMBL" id="CDW82961.1"/>
    </source>
</evidence>
<dbReference type="SUPFAM" id="SSF54001">
    <property type="entry name" value="Cysteine proteinases"/>
    <property type="match status" value="1"/>
</dbReference>
<feature type="domain" description="Cathepsin propeptide inhibitor" evidence="6">
    <location>
        <begin position="53"/>
        <end position="109"/>
    </location>
</feature>
<dbReference type="SMART" id="SM00645">
    <property type="entry name" value="Pept_C1"/>
    <property type="match status" value="1"/>
</dbReference>
<keyword evidence="7" id="KW-0645">Protease</keyword>
<keyword evidence="4" id="KW-0472">Membrane</keyword>